<comment type="caution">
    <text evidence="1">The sequence shown here is derived from an EMBL/GenBank/DDBJ whole genome shotgun (WGS) entry which is preliminary data.</text>
</comment>
<evidence type="ECO:0000313" key="1">
    <source>
        <dbReference type="EMBL" id="NRD22607.1"/>
    </source>
</evidence>
<dbReference type="Proteomes" id="UP000805085">
    <property type="component" value="Unassembled WGS sequence"/>
</dbReference>
<evidence type="ECO:0000313" key="2">
    <source>
        <dbReference type="Proteomes" id="UP000805085"/>
    </source>
</evidence>
<reference evidence="1 2" key="1">
    <citation type="journal article" date="2015" name="Int. J. Syst. Evol. Microbiol.">
        <title>Winogradskyella litoriviva sp. nov., isolated from coastal seawater.</title>
        <authorList>
            <person name="Nedashkovskaya O.I."/>
            <person name="Kukhlevskiy A.D."/>
            <person name="Zhukova N.V."/>
            <person name="Kim S.J."/>
            <person name="Rhee S.K."/>
            <person name="Mikhailov V.V."/>
        </authorList>
    </citation>
    <scope>NUCLEOTIDE SEQUENCE [LARGE SCALE GENOMIC DNA]</scope>
    <source>
        <strain evidence="1 2">KMM6491</strain>
    </source>
</reference>
<proteinExistence type="predicted"/>
<accession>A0ABX2E302</accession>
<dbReference type="RefSeq" id="WP_173300276.1">
    <property type="nucleotide sequence ID" value="NZ_JABRWQ010000002.1"/>
</dbReference>
<protein>
    <submittedName>
        <fullName evidence="1">Uncharacterized protein</fullName>
    </submittedName>
</protein>
<gene>
    <name evidence="1" type="ORF">HNV10_05105</name>
</gene>
<sequence>MKFETIKFLIGVIAFFCVGIVIGQNETEKDSSYMSVDVNFISDAVFMGRKDSISNPYLYPSVTYHHKSGFYGTGSFSYLTKIDESRVDLFLITVGFDFSIKKFEGDISITKYFFNEDSYNVISEVESDITTQLIYDFNVVNLGIASSLYFNSDSNLDVFLSSEISHDIVSKNKKFQISPTAGLYFGSQNFYEQYYINNRFGNGRVQHGQGNNNLTQTTATNINFTESEKFGLLAIEFSLPIWYVNEPWLFSFLPAYVLPQNPATLAVDDAVFEEDLENSFYWVFGVTYQF</sequence>
<keyword evidence="2" id="KW-1185">Reference proteome</keyword>
<name>A0ABX2E302_9FLAO</name>
<organism evidence="1 2">
    <name type="scientific">Winogradskyella litoriviva</name>
    <dbReference type="NCBI Taxonomy" id="1220182"/>
    <lineage>
        <taxon>Bacteria</taxon>
        <taxon>Pseudomonadati</taxon>
        <taxon>Bacteroidota</taxon>
        <taxon>Flavobacteriia</taxon>
        <taxon>Flavobacteriales</taxon>
        <taxon>Flavobacteriaceae</taxon>
        <taxon>Winogradskyella</taxon>
    </lineage>
</organism>
<dbReference type="EMBL" id="JABRWQ010000002">
    <property type="protein sequence ID" value="NRD22607.1"/>
    <property type="molecule type" value="Genomic_DNA"/>
</dbReference>